<dbReference type="AlphaFoldDB" id="A0A9Q3FWT3"/>
<proteinExistence type="predicted"/>
<dbReference type="EMBL" id="AVOT02051624">
    <property type="protein sequence ID" value="MBW0546629.1"/>
    <property type="molecule type" value="Genomic_DNA"/>
</dbReference>
<name>A0A9Q3FWT3_9BASI</name>
<gene>
    <name evidence="2" type="ORF">O181_086344</name>
</gene>
<dbReference type="SUPFAM" id="SSF56672">
    <property type="entry name" value="DNA/RNA polymerases"/>
    <property type="match status" value="1"/>
</dbReference>
<dbReference type="Proteomes" id="UP000765509">
    <property type="component" value="Unassembled WGS sequence"/>
</dbReference>
<evidence type="ECO:0000313" key="2">
    <source>
        <dbReference type="EMBL" id="MBW0546629.1"/>
    </source>
</evidence>
<evidence type="ECO:0000259" key="1">
    <source>
        <dbReference type="Pfam" id="PF17919"/>
    </source>
</evidence>
<dbReference type="Pfam" id="PF17919">
    <property type="entry name" value="RT_RNaseH_2"/>
    <property type="match status" value="1"/>
</dbReference>
<reference evidence="2" key="1">
    <citation type="submission" date="2021-03" db="EMBL/GenBank/DDBJ databases">
        <title>Draft genome sequence of rust myrtle Austropuccinia psidii MF-1, a brazilian biotype.</title>
        <authorList>
            <person name="Quecine M.C."/>
            <person name="Pachon D.M.R."/>
            <person name="Bonatelli M.L."/>
            <person name="Correr F.H."/>
            <person name="Franceschini L.M."/>
            <person name="Leite T.F."/>
            <person name="Margarido G.R.A."/>
            <person name="Almeida C.A."/>
            <person name="Ferrarezi J.A."/>
            <person name="Labate C.A."/>
        </authorList>
    </citation>
    <scope>NUCLEOTIDE SEQUENCE</scope>
    <source>
        <strain evidence="2">MF-1</strain>
    </source>
</reference>
<sequence>MAQERIKEYGTINYALTHEPLLLIPYWKLPFKLYIYACGEGLGSALCQVYIANDKPYEGPACFISIHNKPTEVRYGASQMECLFLAWALERLHYYLDGSVFEEITYCNSVRSLLNMKTPNRPMLR</sequence>
<evidence type="ECO:0000313" key="3">
    <source>
        <dbReference type="Proteomes" id="UP000765509"/>
    </source>
</evidence>
<comment type="caution">
    <text evidence="2">The sequence shown here is derived from an EMBL/GenBank/DDBJ whole genome shotgun (WGS) entry which is preliminary data.</text>
</comment>
<dbReference type="InterPro" id="IPR041577">
    <property type="entry name" value="RT_RNaseH_2"/>
</dbReference>
<accession>A0A9Q3FWT3</accession>
<dbReference type="InterPro" id="IPR043502">
    <property type="entry name" value="DNA/RNA_pol_sf"/>
</dbReference>
<organism evidence="2 3">
    <name type="scientific">Austropuccinia psidii MF-1</name>
    <dbReference type="NCBI Taxonomy" id="1389203"/>
    <lineage>
        <taxon>Eukaryota</taxon>
        <taxon>Fungi</taxon>
        <taxon>Dikarya</taxon>
        <taxon>Basidiomycota</taxon>
        <taxon>Pucciniomycotina</taxon>
        <taxon>Pucciniomycetes</taxon>
        <taxon>Pucciniales</taxon>
        <taxon>Sphaerophragmiaceae</taxon>
        <taxon>Austropuccinia</taxon>
    </lineage>
</organism>
<protein>
    <recommendedName>
        <fullName evidence="1">Reverse transcriptase/retrotransposon-derived protein RNase H-like domain-containing protein</fullName>
    </recommendedName>
</protein>
<feature type="domain" description="Reverse transcriptase/retrotransposon-derived protein RNase H-like" evidence="1">
    <location>
        <begin position="3"/>
        <end position="101"/>
    </location>
</feature>
<keyword evidence="3" id="KW-1185">Reference proteome</keyword>